<feature type="non-terminal residue" evidence="2">
    <location>
        <position position="207"/>
    </location>
</feature>
<evidence type="ECO:0000313" key="2">
    <source>
        <dbReference type="EMBL" id="MBC8361137.1"/>
    </source>
</evidence>
<protein>
    <submittedName>
        <fullName evidence="2">Uncharacterized protein</fullName>
    </submittedName>
</protein>
<organism evidence="2 3">
    <name type="scientific">Candidatus Desulfatibia profunda</name>
    <dbReference type="NCBI Taxonomy" id="2841695"/>
    <lineage>
        <taxon>Bacteria</taxon>
        <taxon>Pseudomonadati</taxon>
        <taxon>Thermodesulfobacteriota</taxon>
        <taxon>Desulfobacteria</taxon>
        <taxon>Desulfobacterales</taxon>
        <taxon>Desulfobacterales incertae sedis</taxon>
        <taxon>Candidatus Desulfatibia</taxon>
    </lineage>
</organism>
<keyword evidence="1" id="KW-1133">Transmembrane helix</keyword>
<accession>A0A8J6NS45</accession>
<evidence type="ECO:0000313" key="3">
    <source>
        <dbReference type="Proteomes" id="UP000603434"/>
    </source>
</evidence>
<feature type="transmembrane region" description="Helical" evidence="1">
    <location>
        <begin position="12"/>
        <end position="31"/>
    </location>
</feature>
<sequence>MSILRTRKFHILAAVVSVSVFISIVVFVNFGKKTDMAETHSAQTNPESFAFFNLGVDSELTDTVRDELKEKLGSDAVERWSTLDLNINFKGFLQKYFKELDEINQRLNNPPGERVEHNIIKLRYRYARIKKVPFEYVEFVFSNYTKKPLLFKISSTKEGAFIVDTIKAKYGEPAVVNWEQEEGHSLYWQKNKSFLIISIGKDRYGNP</sequence>
<dbReference type="EMBL" id="JACNJH010000124">
    <property type="protein sequence ID" value="MBC8361137.1"/>
    <property type="molecule type" value="Genomic_DNA"/>
</dbReference>
<keyword evidence="1" id="KW-0812">Transmembrane</keyword>
<dbReference type="Proteomes" id="UP000603434">
    <property type="component" value="Unassembled WGS sequence"/>
</dbReference>
<reference evidence="2 3" key="1">
    <citation type="submission" date="2020-08" db="EMBL/GenBank/DDBJ databases">
        <title>Bridging the membrane lipid divide: bacteria of the FCB group superphylum have the potential to synthesize archaeal ether lipids.</title>
        <authorList>
            <person name="Villanueva L."/>
            <person name="Von Meijenfeldt F.A.B."/>
            <person name="Westbye A.B."/>
            <person name="Yadav S."/>
            <person name="Hopmans E.C."/>
            <person name="Dutilh B.E."/>
            <person name="Sinninghe Damste J.S."/>
        </authorList>
    </citation>
    <scope>NUCLEOTIDE SEQUENCE [LARGE SCALE GENOMIC DNA]</scope>
    <source>
        <strain evidence="2">NIOZ-UU30</strain>
    </source>
</reference>
<keyword evidence="1" id="KW-0472">Membrane</keyword>
<gene>
    <name evidence="2" type="ORF">H8E23_07045</name>
</gene>
<proteinExistence type="predicted"/>
<comment type="caution">
    <text evidence="2">The sequence shown here is derived from an EMBL/GenBank/DDBJ whole genome shotgun (WGS) entry which is preliminary data.</text>
</comment>
<name>A0A8J6NS45_9BACT</name>
<evidence type="ECO:0000256" key="1">
    <source>
        <dbReference type="SAM" id="Phobius"/>
    </source>
</evidence>
<dbReference type="AlphaFoldDB" id="A0A8J6NS45"/>